<dbReference type="GO" id="GO:0004674">
    <property type="term" value="F:protein serine/threonine kinase activity"/>
    <property type="evidence" value="ECO:0000318"/>
    <property type="project" value="GO_Central"/>
</dbReference>
<feature type="coiled-coil region" evidence="5">
    <location>
        <begin position="84"/>
        <end position="157"/>
    </location>
</feature>
<evidence type="ECO:0000256" key="4">
    <source>
        <dbReference type="PROSITE-ProRule" id="PRU00175"/>
    </source>
</evidence>
<keyword evidence="9" id="KW-1185">Reference proteome</keyword>
<dbReference type="eggNOG" id="KOG0660">
    <property type="taxonomic scope" value="Eukaryota"/>
</dbReference>
<name>F0ZSA1_DICPU</name>
<dbReference type="GO" id="GO:0008270">
    <property type="term" value="F:zinc ion binding"/>
    <property type="evidence" value="ECO:0007669"/>
    <property type="project" value="UniProtKB-KW"/>
</dbReference>
<keyword evidence="2 4" id="KW-0863">Zinc-finger</keyword>
<feature type="coiled-coil region" evidence="5">
    <location>
        <begin position="257"/>
        <end position="298"/>
    </location>
</feature>
<evidence type="ECO:0000256" key="2">
    <source>
        <dbReference type="ARBA" id="ARBA00022771"/>
    </source>
</evidence>
<dbReference type="InterPro" id="IPR011009">
    <property type="entry name" value="Kinase-like_dom_sf"/>
</dbReference>
<dbReference type="VEuPathDB" id="AmoebaDB:DICPUDRAFT_98641"/>
<dbReference type="OrthoDB" id="541276at2759"/>
<dbReference type="InterPro" id="IPR017907">
    <property type="entry name" value="Znf_RING_CS"/>
</dbReference>
<dbReference type="SMART" id="SM00220">
    <property type="entry name" value="S_TKc"/>
    <property type="match status" value="1"/>
</dbReference>
<dbReference type="Pfam" id="PF00097">
    <property type="entry name" value="zf-C3HC4"/>
    <property type="match status" value="1"/>
</dbReference>
<dbReference type="PROSITE" id="PS50011">
    <property type="entry name" value="PROTEIN_KINASE_DOM"/>
    <property type="match status" value="1"/>
</dbReference>
<dbReference type="SMART" id="SM00184">
    <property type="entry name" value="RING"/>
    <property type="match status" value="1"/>
</dbReference>
<feature type="domain" description="Protein kinase" evidence="6">
    <location>
        <begin position="394"/>
        <end position="767"/>
    </location>
</feature>
<evidence type="ECO:0000256" key="5">
    <source>
        <dbReference type="SAM" id="Coils"/>
    </source>
</evidence>
<evidence type="ECO:0000256" key="1">
    <source>
        <dbReference type="ARBA" id="ARBA00022723"/>
    </source>
</evidence>
<organism evidence="8 9">
    <name type="scientific">Dictyostelium purpureum</name>
    <name type="common">Slime mold</name>
    <dbReference type="NCBI Taxonomy" id="5786"/>
    <lineage>
        <taxon>Eukaryota</taxon>
        <taxon>Amoebozoa</taxon>
        <taxon>Evosea</taxon>
        <taxon>Eumycetozoa</taxon>
        <taxon>Dictyostelia</taxon>
        <taxon>Dictyosteliales</taxon>
        <taxon>Dictyosteliaceae</taxon>
        <taxon>Dictyostelium</taxon>
    </lineage>
</organism>
<dbReference type="InterPro" id="IPR000719">
    <property type="entry name" value="Prot_kinase_dom"/>
</dbReference>
<dbReference type="GO" id="GO:0035556">
    <property type="term" value="P:intracellular signal transduction"/>
    <property type="evidence" value="ECO:0000318"/>
    <property type="project" value="GO_Central"/>
</dbReference>
<accession>F0ZSA1</accession>
<dbReference type="FunFam" id="3.30.40.10:FF:000811">
    <property type="entry name" value="RAD5p DNA helicase/Ubiquitin ligase"/>
    <property type="match status" value="1"/>
</dbReference>
<dbReference type="KEGG" id="dpp:DICPUDRAFT_98641"/>
<dbReference type="InterPro" id="IPR001841">
    <property type="entry name" value="Znf_RING"/>
</dbReference>
<dbReference type="FunFam" id="1.10.510.10:FF:002733">
    <property type="entry name" value="Probable inactive serine/threonine-protein kinase DDB_G0274613"/>
    <property type="match status" value="1"/>
</dbReference>
<evidence type="ECO:0000313" key="9">
    <source>
        <dbReference type="Proteomes" id="UP000001064"/>
    </source>
</evidence>
<dbReference type="InterPro" id="IPR013083">
    <property type="entry name" value="Znf_RING/FYVE/PHD"/>
</dbReference>
<dbReference type="GO" id="GO:0005634">
    <property type="term" value="C:nucleus"/>
    <property type="evidence" value="ECO:0000318"/>
    <property type="project" value="GO_Central"/>
</dbReference>
<feature type="coiled-coil region" evidence="5">
    <location>
        <begin position="183"/>
        <end position="217"/>
    </location>
</feature>
<proteinExistence type="predicted"/>
<dbReference type="PANTHER" id="PTHR44167">
    <property type="entry name" value="OVARIAN-SPECIFIC SERINE/THREONINE-PROTEIN KINASE LOK-RELATED"/>
    <property type="match status" value="1"/>
</dbReference>
<dbReference type="EMBL" id="GL871154">
    <property type="protein sequence ID" value="EGC33180.1"/>
    <property type="molecule type" value="Genomic_DNA"/>
</dbReference>
<dbReference type="Gene3D" id="3.30.200.20">
    <property type="entry name" value="Phosphorylase Kinase, domain 1"/>
    <property type="match status" value="1"/>
</dbReference>
<dbReference type="OMA" id="FEFLECS"/>
<keyword evidence="5" id="KW-0175">Coiled coil</keyword>
<dbReference type="Proteomes" id="UP000001064">
    <property type="component" value="Unassembled WGS sequence"/>
</dbReference>
<evidence type="ECO:0000256" key="3">
    <source>
        <dbReference type="ARBA" id="ARBA00022833"/>
    </source>
</evidence>
<dbReference type="AlphaFoldDB" id="F0ZSA1"/>
<dbReference type="PANTHER" id="PTHR44167:SF24">
    <property type="entry name" value="SERINE_THREONINE-PROTEIN KINASE CHK2"/>
    <property type="match status" value="1"/>
</dbReference>
<dbReference type="Pfam" id="PF00069">
    <property type="entry name" value="Pkinase"/>
    <property type="match status" value="1"/>
</dbReference>
<dbReference type="SUPFAM" id="SSF57850">
    <property type="entry name" value="RING/U-box"/>
    <property type="match status" value="1"/>
</dbReference>
<evidence type="ECO:0000259" key="6">
    <source>
        <dbReference type="PROSITE" id="PS50011"/>
    </source>
</evidence>
<dbReference type="RefSeq" id="XP_003290300.1">
    <property type="nucleotide sequence ID" value="XM_003290252.1"/>
</dbReference>
<dbReference type="InParanoid" id="F0ZSA1"/>
<dbReference type="GO" id="GO:0005524">
    <property type="term" value="F:ATP binding"/>
    <property type="evidence" value="ECO:0007669"/>
    <property type="project" value="InterPro"/>
</dbReference>
<dbReference type="Gene3D" id="3.30.40.10">
    <property type="entry name" value="Zinc/RING finger domain, C3HC4 (zinc finger)"/>
    <property type="match status" value="1"/>
</dbReference>
<dbReference type="GO" id="GO:0005737">
    <property type="term" value="C:cytoplasm"/>
    <property type="evidence" value="ECO:0000318"/>
    <property type="project" value="GO_Central"/>
</dbReference>
<dbReference type="STRING" id="5786.F0ZSA1"/>
<keyword evidence="3" id="KW-0862">Zinc</keyword>
<protein>
    <recommendedName>
        <fullName evidence="10">RING-type domain-containing protein</fullName>
    </recommendedName>
</protein>
<reference evidence="9" key="1">
    <citation type="journal article" date="2011" name="Genome Biol.">
        <title>Comparative genomics of the social amoebae Dictyostelium discoideum and Dictyostelium purpureum.</title>
        <authorList>
            <consortium name="US DOE Joint Genome Institute (JGI-PGF)"/>
            <person name="Sucgang R."/>
            <person name="Kuo A."/>
            <person name="Tian X."/>
            <person name="Salerno W."/>
            <person name="Parikh A."/>
            <person name="Feasley C.L."/>
            <person name="Dalin E."/>
            <person name="Tu H."/>
            <person name="Huang E."/>
            <person name="Barry K."/>
            <person name="Lindquist E."/>
            <person name="Shapiro H."/>
            <person name="Bruce D."/>
            <person name="Schmutz J."/>
            <person name="Salamov A."/>
            <person name="Fey P."/>
            <person name="Gaudet P."/>
            <person name="Anjard C."/>
            <person name="Babu M.M."/>
            <person name="Basu S."/>
            <person name="Bushmanova Y."/>
            <person name="van der Wel H."/>
            <person name="Katoh-Kurasawa M."/>
            <person name="Dinh C."/>
            <person name="Coutinho P.M."/>
            <person name="Saito T."/>
            <person name="Elias M."/>
            <person name="Schaap P."/>
            <person name="Kay R.R."/>
            <person name="Henrissat B."/>
            <person name="Eichinger L."/>
            <person name="Rivero F."/>
            <person name="Putnam N.H."/>
            <person name="West C.M."/>
            <person name="Loomis W.F."/>
            <person name="Chisholm R.L."/>
            <person name="Shaulsky G."/>
            <person name="Strassmann J.E."/>
            <person name="Queller D.C."/>
            <person name="Kuspa A."/>
            <person name="Grigoriev I.V."/>
        </authorList>
    </citation>
    <scope>NUCLEOTIDE SEQUENCE [LARGE SCALE GENOMIC DNA]</scope>
    <source>
        <strain evidence="9">QSDP1</strain>
    </source>
</reference>
<dbReference type="PROSITE" id="PS00518">
    <property type="entry name" value="ZF_RING_1"/>
    <property type="match status" value="1"/>
</dbReference>
<dbReference type="SUPFAM" id="SSF56112">
    <property type="entry name" value="Protein kinase-like (PK-like)"/>
    <property type="match status" value="1"/>
</dbReference>
<feature type="domain" description="RING-type" evidence="7">
    <location>
        <begin position="11"/>
        <end position="65"/>
    </location>
</feature>
<dbReference type="GeneID" id="10504648"/>
<gene>
    <name evidence="8" type="ORF">DICPUDRAFT_98641</name>
</gene>
<dbReference type="Gene3D" id="1.10.510.10">
    <property type="entry name" value="Transferase(Phosphotransferase) domain 1"/>
    <property type="match status" value="1"/>
</dbReference>
<evidence type="ECO:0008006" key="10">
    <source>
        <dbReference type="Google" id="ProtNLM"/>
    </source>
</evidence>
<evidence type="ECO:0000259" key="7">
    <source>
        <dbReference type="PROSITE" id="PS50089"/>
    </source>
</evidence>
<keyword evidence="1" id="KW-0479">Metal-binding</keyword>
<dbReference type="PROSITE" id="PS50089">
    <property type="entry name" value="ZF_RING_2"/>
    <property type="match status" value="1"/>
</dbReference>
<dbReference type="InterPro" id="IPR018957">
    <property type="entry name" value="Znf_C3HC4_RING-type"/>
</dbReference>
<sequence length="811" mass="92962">MQDEQFEFLECSICSEEIVEYGSPFSSQFKKGEKPCKHSFCSGCIKRLMEFSDEKKNKYLCPICREEFDGFIQCKTSNDLYTHARSLKREQKILEGENIKLNESLNQAKNENLNEIEDNRRRIQELEDFKNKHLKEIDIAKSKIKDLETEIQKKEQDRIRDLESNLLKFDGQQQQILSMTQNNRDLSEANQQYFSKNTELNNQINSLFAKLQESKQSIQNRDNQIEKIEFEKREILKKLEGIEQFTQHKFNEHNSILRSKDNEISGLVDNNRALKQKLVESQARCEDYRKNYEILKDDSSNGFKKNKDLEGIISSLRIELSRSQSVIDMLNQQKKAHEKSLEDAKLYQTSRGNSFAITTPAIINTTANKISNGLGYFIGSKQNFNDITKPYKSFKIEEKRGSNKNTQVFKVSTSSGNNFVIKLIPMNYPKSGSGYTAAISSLYNYYTSTITEEDLSAFREPMILYTLNHSNILKLESITRDDGGKYFSVLSPFVQNDLEYVLLSNQTNNNKISPTTLTFANMKYILYQLISAVYYLHSRDLVHRDIKPTSILLLNDNQLKLCSFGLAASTFSNSSSISFPNYPPSSYGYLSPEFICSVLMLEKEKLSFSSPSSSSDIDWKAFDMWSIGCIFLEMLFKNNLFKIDTSALNNTEAIMGSLQGLSLSKTTLSSILNNISKFKESSPKPNSSIIKDKPFLTNIIGKPEKDFQSLFKEYIKKNNINGSSIQENSLDEHTSMSNEAYSLLCSLLSFNPQTRIKSQHAVFHPFFSNEPYYIPESNSVLPNVLEDISSSLTDRNISGFIKEKCSNLIQI</sequence>
<evidence type="ECO:0000313" key="8">
    <source>
        <dbReference type="EMBL" id="EGC33180.1"/>
    </source>
</evidence>
<dbReference type="FunCoup" id="F0ZSA1">
    <property type="interactions" value="557"/>
</dbReference>